<protein>
    <recommendedName>
        <fullName evidence="3">beta-N-acetylhexosaminidase</fullName>
        <ecNumber evidence="3">3.2.1.52</ecNumber>
    </recommendedName>
</protein>
<dbReference type="NCBIfam" id="NF003740">
    <property type="entry name" value="PRK05337.1"/>
    <property type="match status" value="1"/>
</dbReference>
<evidence type="ECO:0000256" key="3">
    <source>
        <dbReference type="ARBA" id="ARBA00012663"/>
    </source>
</evidence>
<keyword evidence="8" id="KW-1185">Reference proteome</keyword>
<proteinExistence type="inferred from homology"/>
<keyword evidence="5 7" id="KW-0326">Glycosidase</keyword>
<evidence type="ECO:0000313" key="8">
    <source>
        <dbReference type="Proteomes" id="UP000318483"/>
    </source>
</evidence>
<evidence type="ECO:0000256" key="2">
    <source>
        <dbReference type="ARBA" id="ARBA00005336"/>
    </source>
</evidence>
<dbReference type="GO" id="GO:0009254">
    <property type="term" value="P:peptidoglycan turnover"/>
    <property type="evidence" value="ECO:0007669"/>
    <property type="project" value="TreeGrafter"/>
</dbReference>
<dbReference type="InterPro" id="IPR050226">
    <property type="entry name" value="NagZ_Beta-hexosaminidase"/>
</dbReference>
<comment type="similarity">
    <text evidence="2">Belongs to the glycosyl hydrolase 3 family.</text>
</comment>
<evidence type="ECO:0000313" key="7">
    <source>
        <dbReference type="EMBL" id="QDY69356.1"/>
    </source>
</evidence>
<keyword evidence="4 7" id="KW-0378">Hydrolase</keyword>
<dbReference type="AlphaFoldDB" id="A0A5B8I915"/>
<dbReference type="EC" id="3.2.1.52" evidence="3"/>
<dbReference type="Pfam" id="PF00933">
    <property type="entry name" value="Glyco_hydro_3"/>
    <property type="match status" value="1"/>
</dbReference>
<evidence type="ECO:0000259" key="6">
    <source>
        <dbReference type="Pfam" id="PF00933"/>
    </source>
</evidence>
<dbReference type="InterPro" id="IPR001764">
    <property type="entry name" value="Glyco_hydro_3_N"/>
</dbReference>
<name>A0A5B8I915_9RHOB</name>
<comment type="catalytic activity">
    <reaction evidence="1">
        <text>Hydrolysis of terminal non-reducing N-acetyl-D-hexosamine residues in N-acetyl-beta-D-hexosaminides.</text>
        <dbReference type="EC" id="3.2.1.52"/>
    </reaction>
</comment>
<evidence type="ECO:0000256" key="4">
    <source>
        <dbReference type="ARBA" id="ARBA00022801"/>
    </source>
</evidence>
<feature type="domain" description="Glycoside hydrolase family 3 N-terminal" evidence="6">
    <location>
        <begin position="33"/>
        <end position="295"/>
    </location>
</feature>
<dbReference type="InterPro" id="IPR036962">
    <property type="entry name" value="Glyco_hydro_3_N_sf"/>
</dbReference>
<dbReference type="InterPro" id="IPR019800">
    <property type="entry name" value="Glyco_hydro_3_AS"/>
</dbReference>
<dbReference type="InterPro" id="IPR017853">
    <property type="entry name" value="GH"/>
</dbReference>
<dbReference type="PANTHER" id="PTHR30480:SF13">
    <property type="entry name" value="BETA-HEXOSAMINIDASE"/>
    <property type="match status" value="1"/>
</dbReference>
<accession>A0A5B8I915</accession>
<dbReference type="GO" id="GO:0005975">
    <property type="term" value="P:carbohydrate metabolic process"/>
    <property type="evidence" value="ECO:0007669"/>
    <property type="project" value="InterPro"/>
</dbReference>
<dbReference type="Gene3D" id="3.20.20.300">
    <property type="entry name" value="Glycoside hydrolase, family 3, N-terminal domain"/>
    <property type="match status" value="1"/>
</dbReference>
<evidence type="ECO:0000256" key="5">
    <source>
        <dbReference type="ARBA" id="ARBA00023295"/>
    </source>
</evidence>
<dbReference type="Proteomes" id="UP000318483">
    <property type="component" value="Chromosome"/>
</dbReference>
<dbReference type="GO" id="GO:0004563">
    <property type="term" value="F:beta-N-acetylhexosaminidase activity"/>
    <property type="evidence" value="ECO:0007669"/>
    <property type="project" value="UniProtKB-EC"/>
</dbReference>
<dbReference type="KEGG" id="lit:FPZ52_06745"/>
<evidence type="ECO:0000256" key="1">
    <source>
        <dbReference type="ARBA" id="ARBA00001231"/>
    </source>
</evidence>
<dbReference type="SUPFAM" id="SSF51445">
    <property type="entry name" value="(Trans)glycosidases"/>
    <property type="match status" value="1"/>
</dbReference>
<dbReference type="EMBL" id="CP042261">
    <property type="protein sequence ID" value="QDY69356.1"/>
    <property type="molecule type" value="Genomic_DNA"/>
</dbReference>
<dbReference type="PANTHER" id="PTHR30480">
    <property type="entry name" value="BETA-HEXOSAMINIDASE-RELATED"/>
    <property type="match status" value="1"/>
</dbReference>
<gene>
    <name evidence="7" type="primary">nagZ</name>
    <name evidence="7" type="ORF">FPZ52_06745</name>
</gene>
<dbReference type="RefSeq" id="WP_146364735.1">
    <property type="nucleotide sequence ID" value="NZ_CP042261.1"/>
</dbReference>
<reference evidence="7 8" key="1">
    <citation type="submission" date="2019-07" db="EMBL/GenBank/DDBJ databases">
        <title>Litoreibacter alkalisoli sp. nov., isolated from saline-alkaline soil.</title>
        <authorList>
            <person name="Wang S."/>
            <person name="Xu L."/>
            <person name="Xing Y.-T."/>
            <person name="Sun J.-Q."/>
        </authorList>
    </citation>
    <scope>NUCLEOTIDE SEQUENCE [LARGE SCALE GENOMIC DNA]</scope>
    <source>
        <strain evidence="7 8">LN3S51</strain>
    </source>
</reference>
<dbReference type="PROSITE" id="PS00775">
    <property type="entry name" value="GLYCOSYL_HYDROL_F3"/>
    <property type="match status" value="1"/>
</dbReference>
<dbReference type="OrthoDB" id="9786661at2"/>
<sequence length="339" mass="36736">MSERTQGAYIFGCTGTELTANERDFFREADPFGFILFARNIDTPDQVIALTAALRDAVGREAPILIDQEGGRVQRLQAPHWHEWLPALDQMEQAGPAKAGRAMYIRSRLIAAELREVGIDGNCSPLGDIARVDTHPVLKNRCYGYGPETVTSAARAVADGLLDGGVLPVMKHMPGHGLSTLDTHLELPKVDADLERLKQADFVPFQALCELPMGMTAHIVFSEIDPDHPATQSGIVIDLIRQQIGFDGLLMTDDLSMHALEGDMTDRTRKALDAGCDVVLHCHAVMSEMEDVVATAGRLSGKGAERATSALSARRTPDPIDAHGLHAELAAILREGVHV</sequence>
<organism evidence="7 8">
    <name type="scientific">Qingshengfaniella alkalisoli</name>
    <dbReference type="NCBI Taxonomy" id="2599296"/>
    <lineage>
        <taxon>Bacteria</taxon>
        <taxon>Pseudomonadati</taxon>
        <taxon>Pseudomonadota</taxon>
        <taxon>Alphaproteobacteria</taxon>
        <taxon>Rhodobacterales</taxon>
        <taxon>Paracoccaceae</taxon>
        <taxon>Qingshengfaniella</taxon>
    </lineage>
</organism>